<gene>
    <name evidence="2" type="ORF">DAEQUDRAFT_796248</name>
</gene>
<feature type="region of interest" description="Disordered" evidence="1">
    <location>
        <begin position="1"/>
        <end position="37"/>
    </location>
</feature>
<proteinExistence type="predicted"/>
<dbReference type="Proteomes" id="UP000076727">
    <property type="component" value="Unassembled WGS sequence"/>
</dbReference>
<evidence type="ECO:0000256" key="1">
    <source>
        <dbReference type="SAM" id="MobiDB-lite"/>
    </source>
</evidence>
<sequence length="161" mass="18324">MPARKRRRRLPSGCSIAPGRASARRTQRRPRRTCRRCRRRPRSPLERPLCFCTHDPSPPLVSLLLAPFDPHSSRQLAHRLLSWARVCGLSAGGEGRSFTNLLLYCMTSFMFLRLPAIYCLFSTSLERRATWSSCRPRTHFSTTRVSSSLRLESTSTTSATS</sequence>
<dbReference type="EMBL" id="KV429085">
    <property type="protein sequence ID" value="KZT66700.1"/>
    <property type="molecule type" value="Genomic_DNA"/>
</dbReference>
<organism evidence="2 3">
    <name type="scientific">Daedalea quercina L-15889</name>
    <dbReference type="NCBI Taxonomy" id="1314783"/>
    <lineage>
        <taxon>Eukaryota</taxon>
        <taxon>Fungi</taxon>
        <taxon>Dikarya</taxon>
        <taxon>Basidiomycota</taxon>
        <taxon>Agaricomycotina</taxon>
        <taxon>Agaricomycetes</taxon>
        <taxon>Polyporales</taxon>
        <taxon>Fomitopsis</taxon>
    </lineage>
</organism>
<reference evidence="2 3" key="1">
    <citation type="journal article" date="2016" name="Mol. Biol. Evol.">
        <title>Comparative Genomics of Early-Diverging Mushroom-Forming Fungi Provides Insights into the Origins of Lignocellulose Decay Capabilities.</title>
        <authorList>
            <person name="Nagy L.G."/>
            <person name="Riley R."/>
            <person name="Tritt A."/>
            <person name="Adam C."/>
            <person name="Daum C."/>
            <person name="Floudas D."/>
            <person name="Sun H."/>
            <person name="Yadav J.S."/>
            <person name="Pangilinan J."/>
            <person name="Larsson K.H."/>
            <person name="Matsuura K."/>
            <person name="Barry K."/>
            <person name="Labutti K."/>
            <person name="Kuo R."/>
            <person name="Ohm R.A."/>
            <person name="Bhattacharya S.S."/>
            <person name="Shirouzu T."/>
            <person name="Yoshinaga Y."/>
            <person name="Martin F.M."/>
            <person name="Grigoriev I.V."/>
            <person name="Hibbett D.S."/>
        </authorList>
    </citation>
    <scope>NUCLEOTIDE SEQUENCE [LARGE SCALE GENOMIC DNA]</scope>
    <source>
        <strain evidence="2 3">L-15889</strain>
    </source>
</reference>
<evidence type="ECO:0000313" key="3">
    <source>
        <dbReference type="Proteomes" id="UP000076727"/>
    </source>
</evidence>
<feature type="compositionally biased region" description="Basic residues" evidence="1">
    <location>
        <begin position="22"/>
        <end position="37"/>
    </location>
</feature>
<evidence type="ECO:0000313" key="2">
    <source>
        <dbReference type="EMBL" id="KZT66700.1"/>
    </source>
</evidence>
<feature type="compositionally biased region" description="Basic residues" evidence="1">
    <location>
        <begin position="1"/>
        <end position="10"/>
    </location>
</feature>
<accession>A0A165N9R2</accession>
<keyword evidence="3" id="KW-1185">Reference proteome</keyword>
<dbReference type="AlphaFoldDB" id="A0A165N9R2"/>
<protein>
    <submittedName>
        <fullName evidence="2">Uncharacterized protein</fullName>
    </submittedName>
</protein>
<name>A0A165N9R2_9APHY</name>